<dbReference type="PROSITE" id="PS50887">
    <property type="entry name" value="GGDEF"/>
    <property type="match status" value="1"/>
</dbReference>
<dbReference type="GO" id="GO:0005886">
    <property type="term" value="C:plasma membrane"/>
    <property type="evidence" value="ECO:0007669"/>
    <property type="project" value="TreeGrafter"/>
</dbReference>
<sequence length="553" mass="61153">MTARNAFRRYLLAWALLVLGSTLCLPSAARTDGQLQPVRVQLKWTHQFQFAGYYAAIHQGYYRDAGFEVTLIEHQPGLGAIDQLIGGRVDYAVGDSGVLLYRATGVPLVALAAIFQQSPSILLTLEESGIETLADLRGKRIMLLGGYLNAELMSMLATAGIGADDFTLLPADTDVRALIDGRTEAYNAYTTNEPFALSRRGIAHRAFSPSDYGVDFYADILVTTEGRVAADADGVRRFTEATLRGWRYAVDNPEEVVDLILEHYNTQARSRDHLLFEAREAIRLILPNVVPIGFINEERFARIAKVFRDQGQLANAVDLNEFIYRPDDDRLFEVLARHRLQIAAAVIALFALALLSHILRLRAQVRARTRELDAARECAEIEARTDALTGLPNRRSFLETLHRDLARAERRNEPLTLMSLDIDHFKTINDRYGHAAGDLALQRTAETLAAHVRSGDMAARIGGEEFAVACHAIGGPETLILAERLRAAVEATEIVFEDQHIALTVSIGVAEREATDDVGNLLRKADLALYVAKQQGRNRVCTPSVGPPETRSD</sequence>
<evidence type="ECO:0000256" key="2">
    <source>
        <dbReference type="ARBA" id="ARBA00034247"/>
    </source>
</evidence>
<gene>
    <name evidence="6" type="ORF">C0099_08450</name>
</gene>
<comment type="catalytic activity">
    <reaction evidence="2">
        <text>2 GTP = 3',3'-c-di-GMP + 2 diphosphate</text>
        <dbReference type="Rhea" id="RHEA:24898"/>
        <dbReference type="ChEBI" id="CHEBI:33019"/>
        <dbReference type="ChEBI" id="CHEBI:37565"/>
        <dbReference type="ChEBI" id="CHEBI:58805"/>
        <dbReference type="EC" id="2.7.7.65"/>
    </reaction>
</comment>
<dbReference type="Gene3D" id="3.30.70.270">
    <property type="match status" value="1"/>
</dbReference>
<reference evidence="6 7" key="1">
    <citation type="submission" date="2018-01" db="EMBL/GenBank/DDBJ databases">
        <authorList>
            <person name="Fu G.-Y."/>
        </authorList>
    </citation>
    <scope>NUCLEOTIDE SEQUENCE [LARGE SCALE GENOMIC DNA]</scope>
    <source>
        <strain evidence="6 7">SY39</strain>
    </source>
</reference>
<dbReference type="GO" id="GO:0052621">
    <property type="term" value="F:diguanylate cyclase activity"/>
    <property type="evidence" value="ECO:0007669"/>
    <property type="project" value="UniProtKB-EC"/>
</dbReference>
<feature type="domain" description="GGDEF" evidence="5">
    <location>
        <begin position="413"/>
        <end position="545"/>
    </location>
</feature>
<dbReference type="RefSeq" id="WP_102247028.1">
    <property type="nucleotide sequence ID" value="NZ_CP025682.1"/>
</dbReference>
<dbReference type="EMBL" id="CP025682">
    <property type="protein sequence ID" value="AUN94962.1"/>
    <property type="molecule type" value="Genomic_DNA"/>
</dbReference>
<dbReference type="Pfam" id="PF09084">
    <property type="entry name" value="NMT1"/>
    <property type="match status" value="1"/>
</dbReference>
<dbReference type="OrthoDB" id="9813903at2"/>
<name>A0A2I6S6T8_9RHOO</name>
<dbReference type="Proteomes" id="UP000242205">
    <property type="component" value="Chromosome"/>
</dbReference>
<dbReference type="AlphaFoldDB" id="A0A2I6S6T8"/>
<dbReference type="InterPro" id="IPR015168">
    <property type="entry name" value="SsuA/THI5"/>
</dbReference>
<dbReference type="EC" id="2.7.7.65" evidence="1"/>
<dbReference type="GO" id="GO:1902201">
    <property type="term" value="P:negative regulation of bacterial-type flagellum-dependent cell motility"/>
    <property type="evidence" value="ECO:0007669"/>
    <property type="project" value="TreeGrafter"/>
</dbReference>
<dbReference type="KEGG" id="atw:C0099_08450"/>
<evidence type="ECO:0000313" key="7">
    <source>
        <dbReference type="Proteomes" id="UP000242205"/>
    </source>
</evidence>
<dbReference type="InterPro" id="IPR050469">
    <property type="entry name" value="Diguanylate_Cyclase"/>
</dbReference>
<dbReference type="PANTHER" id="PTHR45138:SF9">
    <property type="entry name" value="DIGUANYLATE CYCLASE DGCM-RELATED"/>
    <property type="match status" value="1"/>
</dbReference>
<evidence type="ECO:0000313" key="6">
    <source>
        <dbReference type="EMBL" id="AUN94962.1"/>
    </source>
</evidence>
<organism evidence="6 7">
    <name type="scientific">Pseudazoarcus pumilus</name>
    <dbReference type="NCBI Taxonomy" id="2067960"/>
    <lineage>
        <taxon>Bacteria</taxon>
        <taxon>Pseudomonadati</taxon>
        <taxon>Pseudomonadota</taxon>
        <taxon>Betaproteobacteria</taxon>
        <taxon>Rhodocyclales</taxon>
        <taxon>Zoogloeaceae</taxon>
        <taxon>Pseudazoarcus</taxon>
    </lineage>
</organism>
<evidence type="ECO:0000259" key="5">
    <source>
        <dbReference type="PROSITE" id="PS50887"/>
    </source>
</evidence>
<dbReference type="Gene3D" id="3.40.190.10">
    <property type="entry name" value="Periplasmic binding protein-like II"/>
    <property type="match status" value="2"/>
</dbReference>
<keyword evidence="3" id="KW-1133">Transmembrane helix</keyword>
<protein>
    <recommendedName>
        <fullName evidence="1">diguanylate cyclase</fullName>
        <ecNumber evidence="1">2.7.7.65</ecNumber>
    </recommendedName>
</protein>
<proteinExistence type="predicted"/>
<evidence type="ECO:0000256" key="1">
    <source>
        <dbReference type="ARBA" id="ARBA00012528"/>
    </source>
</evidence>
<dbReference type="SUPFAM" id="SSF55073">
    <property type="entry name" value="Nucleotide cyclase"/>
    <property type="match status" value="1"/>
</dbReference>
<keyword evidence="3" id="KW-0812">Transmembrane</keyword>
<keyword evidence="3" id="KW-0472">Membrane</keyword>
<evidence type="ECO:0000256" key="3">
    <source>
        <dbReference type="SAM" id="Phobius"/>
    </source>
</evidence>
<dbReference type="SMART" id="SM00267">
    <property type="entry name" value="GGDEF"/>
    <property type="match status" value="1"/>
</dbReference>
<dbReference type="CDD" id="cd01949">
    <property type="entry name" value="GGDEF"/>
    <property type="match status" value="1"/>
</dbReference>
<dbReference type="InterPro" id="IPR029787">
    <property type="entry name" value="Nucleotide_cyclase"/>
</dbReference>
<dbReference type="GO" id="GO:0043709">
    <property type="term" value="P:cell adhesion involved in single-species biofilm formation"/>
    <property type="evidence" value="ECO:0007669"/>
    <property type="project" value="TreeGrafter"/>
</dbReference>
<evidence type="ECO:0000256" key="4">
    <source>
        <dbReference type="SAM" id="SignalP"/>
    </source>
</evidence>
<dbReference type="Pfam" id="PF00990">
    <property type="entry name" value="GGDEF"/>
    <property type="match status" value="1"/>
</dbReference>
<feature type="transmembrane region" description="Helical" evidence="3">
    <location>
        <begin position="340"/>
        <end position="359"/>
    </location>
</feature>
<feature type="chain" id="PRO_5014356810" description="diguanylate cyclase" evidence="4">
    <location>
        <begin position="30"/>
        <end position="553"/>
    </location>
</feature>
<keyword evidence="7" id="KW-1185">Reference proteome</keyword>
<dbReference type="FunFam" id="3.30.70.270:FF:000001">
    <property type="entry name" value="Diguanylate cyclase domain protein"/>
    <property type="match status" value="1"/>
</dbReference>
<feature type="signal peptide" evidence="4">
    <location>
        <begin position="1"/>
        <end position="29"/>
    </location>
</feature>
<dbReference type="PANTHER" id="PTHR45138">
    <property type="entry name" value="REGULATORY COMPONENTS OF SENSORY TRANSDUCTION SYSTEM"/>
    <property type="match status" value="1"/>
</dbReference>
<keyword evidence="4" id="KW-0732">Signal</keyword>
<dbReference type="InterPro" id="IPR000160">
    <property type="entry name" value="GGDEF_dom"/>
</dbReference>
<dbReference type="InterPro" id="IPR043128">
    <property type="entry name" value="Rev_trsase/Diguanyl_cyclase"/>
</dbReference>
<dbReference type="SUPFAM" id="SSF53850">
    <property type="entry name" value="Periplasmic binding protein-like II"/>
    <property type="match status" value="1"/>
</dbReference>
<dbReference type="NCBIfam" id="TIGR00254">
    <property type="entry name" value="GGDEF"/>
    <property type="match status" value="1"/>
</dbReference>
<accession>A0A2I6S6T8</accession>